<dbReference type="EC" id="2.7.7.6" evidence="4"/>
<keyword evidence="4 6" id="KW-0808">Transferase</keyword>
<evidence type="ECO:0000256" key="4">
    <source>
        <dbReference type="HAMAP-Rule" id="MF_00865"/>
    </source>
</evidence>
<dbReference type="NCBIfam" id="TIGR00448">
    <property type="entry name" value="rpoE"/>
    <property type="match status" value="1"/>
</dbReference>
<keyword evidence="2 4" id="KW-0240">DNA-directed RNA polymerase</keyword>
<evidence type="ECO:0000256" key="1">
    <source>
        <dbReference type="ARBA" id="ARBA00009307"/>
    </source>
</evidence>
<comment type="domain">
    <text evidence="4">Forms 2 domains with an elongated structure; Rpo4 packs into the hinge region between the 2 domains.</text>
</comment>
<dbReference type="GO" id="GO:0003899">
    <property type="term" value="F:DNA-directed RNA polymerase activity"/>
    <property type="evidence" value="ECO:0007669"/>
    <property type="project" value="UniProtKB-UniRule"/>
</dbReference>
<dbReference type="SUPFAM" id="SSF88798">
    <property type="entry name" value="N-terminal, heterodimerisation domain of RBP7 (RpoE)"/>
    <property type="match status" value="1"/>
</dbReference>
<dbReference type="HAMAP" id="MF_00865">
    <property type="entry name" value="RNApol_arch_Rpo7"/>
    <property type="match status" value="1"/>
</dbReference>
<comment type="catalytic activity">
    <reaction evidence="4">
        <text>RNA(n) + a ribonucleoside 5'-triphosphate = RNA(n+1) + diphosphate</text>
        <dbReference type="Rhea" id="RHEA:21248"/>
        <dbReference type="Rhea" id="RHEA-COMP:14527"/>
        <dbReference type="Rhea" id="RHEA-COMP:17342"/>
        <dbReference type="ChEBI" id="CHEBI:33019"/>
        <dbReference type="ChEBI" id="CHEBI:61557"/>
        <dbReference type="ChEBI" id="CHEBI:140395"/>
        <dbReference type="EC" id="2.7.7.6"/>
    </reaction>
</comment>
<dbReference type="AlphaFoldDB" id="A0A7C5XLF2"/>
<dbReference type="InterPro" id="IPR046399">
    <property type="entry name" value="RNApol_Rpo7"/>
</dbReference>
<dbReference type="CDD" id="cd04460">
    <property type="entry name" value="S1_RpoE"/>
    <property type="match status" value="1"/>
</dbReference>
<dbReference type="GO" id="GO:0005737">
    <property type="term" value="C:cytoplasm"/>
    <property type="evidence" value="ECO:0007669"/>
    <property type="project" value="UniProtKB-SubCell"/>
</dbReference>
<dbReference type="GO" id="GO:0003677">
    <property type="term" value="F:DNA binding"/>
    <property type="evidence" value="ECO:0007669"/>
    <property type="project" value="InterPro"/>
</dbReference>
<evidence type="ECO:0000256" key="2">
    <source>
        <dbReference type="ARBA" id="ARBA00022478"/>
    </source>
</evidence>
<evidence type="ECO:0000313" key="6">
    <source>
        <dbReference type="EMBL" id="HHP82346.1"/>
    </source>
</evidence>
<accession>A0A7C5XLF2</accession>
<reference evidence="6" key="1">
    <citation type="journal article" date="2020" name="mSystems">
        <title>Genome- and Community-Level Interaction Insights into Carbon Utilization and Element Cycling Functions of Hydrothermarchaeota in Hydrothermal Sediment.</title>
        <authorList>
            <person name="Zhou Z."/>
            <person name="Liu Y."/>
            <person name="Xu W."/>
            <person name="Pan J."/>
            <person name="Luo Z.H."/>
            <person name="Li M."/>
        </authorList>
    </citation>
    <scope>NUCLEOTIDE SEQUENCE [LARGE SCALE GENOMIC DNA]</scope>
    <source>
        <strain evidence="7">SpSt-1</strain>
        <strain evidence="6">SpSt-1121</strain>
    </source>
</reference>
<dbReference type="Gene3D" id="3.30.1490.120">
    <property type="entry name" value="RNA polymerase Rpb7-like, N-terminal domain"/>
    <property type="match status" value="1"/>
</dbReference>
<feature type="domain" description="S1 motif" evidence="5">
    <location>
        <begin position="82"/>
        <end position="165"/>
    </location>
</feature>
<dbReference type="EMBL" id="DRUB01000061">
    <property type="protein sequence ID" value="HHR95892.1"/>
    <property type="molecule type" value="Genomic_DNA"/>
</dbReference>
<dbReference type="Pfam" id="PF00575">
    <property type="entry name" value="S1"/>
    <property type="match status" value="1"/>
</dbReference>
<organism evidence="6">
    <name type="scientific">Ignisphaera aggregans</name>
    <dbReference type="NCBI Taxonomy" id="334771"/>
    <lineage>
        <taxon>Archaea</taxon>
        <taxon>Thermoproteota</taxon>
        <taxon>Thermoprotei</taxon>
        <taxon>Desulfurococcales</taxon>
        <taxon>Desulfurococcaceae</taxon>
        <taxon>Ignisphaera</taxon>
    </lineage>
</organism>
<comment type="subunit">
    <text evidence="4">Part of the RNA polymerase complex. Forms a stalk with Rpo4 that extends from the main structure.</text>
</comment>
<dbReference type="InterPro" id="IPR012340">
    <property type="entry name" value="NA-bd_OB-fold"/>
</dbReference>
<comment type="similarity">
    <text evidence="1 4">Belongs to the eukaryotic RPB7/RPC8 RNA polymerase subunit family.</text>
</comment>
<protein>
    <recommendedName>
        <fullName evidence="4">DNA-directed RNA polymerase subunit Rpo7</fullName>
        <ecNumber evidence="4">2.7.7.6</ecNumber>
    </recommendedName>
    <alternativeName>
        <fullName evidence="4">DNA-directed RNA polymerase subunit E</fullName>
    </alternativeName>
</protein>
<keyword evidence="3 4" id="KW-0804">Transcription</keyword>
<dbReference type="PANTHER" id="PTHR12709:SF4">
    <property type="entry name" value="DNA-DIRECTED RNA POLYMERASE II SUBUNIT RPB7"/>
    <property type="match status" value="1"/>
</dbReference>
<dbReference type="GO" id="GO:0000428">
    <property type="term" value="C:DNA-directed RNA polymerase complex"/>
    <property type="evidence" value="ECO:0007669"/>
    <property type="project" value="UniProtKB-KW"/>
</dbReference>
<dbReference type="InterPro" id="IPR045113">
    <property type="entry name" value="Rpb7-like"/>
</dbReference>
<dbReference type="Pfam" id="PF03876">
    <property type="entry name" value="SHS2_Rpb7-N"/>
    <property type="match status" value="1"/>
</dbReference>
<sequence length="179" mass="20342">MFRIYRLRDIVRIDPAKIDKVLEETAFEEIRKKYEGLRDKNLGIVIAITNIKVDPMGIIPLGDGAPHYRVEFDALTYVPIINEIIEGPVEVLGRMGLTVRIGPIEGFIHISQVADDEVSYDPARNMVICKNSKRFISQGDIVRARITSISLGSPQRPPRVSMTMRQPYLGKIEWIIKPK</sequence>
<dbReference type="NCBIfam" id="NF006333">
    <property type="entry name" value="PRK08563.1"/>
    <property type="match status" value="1"/>
</dbReference>
<dbReference type="Gene3D" id="2.40.50.140">
    <property type="entry name" value="Nucleic acid-binding proteins"/>
    <property type="match status" value="1"/>
</dbReference>
<dbReference type="InterPro" id="IPR005576">
    <property type="entry name" value="Rpb7-like_N"/>
</dbReference>
<keyword evidence="4" id="KW-0963">Cytoplasm</keyword>
<comment type="caution">
    <text evidence="6">The sequence shown here is derived from an EMBL/GenBank/DDBJ whole genome shotgun (WGS) entry which is preliminary data.</text>
</comment>
<dbReference type="PROSITE" id="PS50126">
    <property type="entry name" value="S1"/>
    <property type="match status" value="1"/>
</dbReference>
<dbReference type="GO" id="GO:0006352">
    <property type="term" value="P:DNA-templated transcription initiation"/>
    <property type="evidence" value="ECO:0007669"/>
    <property type="project" value="InterPro"/>
</dbReference>
<evidence type="ECO:0000256" key="3">
    <source>
        <dbReference type="ARBA" id="ARBA00023163"/>
    </source>
</evidence>
<dbReference type="PANTHER" id="PTHR12709">
    <property type="entry name" value="DNA-DIRECTED RNA POLYMERASE II, III"/>
    <property type="match status" value="1"/>
</dbReference>
<comment type="function">
    <text evidence="4">DNA-dependent RNA polymerase (RNAP) catalyzes the transcription of DNA into RNA using the four ribonucleoside triphosphates as substrates.</text>
</comment>
<proteinExistence type="inferred from homology"/>
<name>A0A7C5XLF2_9CREN</name>
<gene>
    <name evidence="4" type="primary">rpo7</name>
    <name evidence="4" type="synonym">rpoE</name>
    <name evidence="7" type="ORF">ENL47_03510</name>
    <name evidence="6" type="ORF">ENM84_06755</name>
</gene>
<dbReference type="InterPro" id="IPR004519">
    <property type="entry name" value="RNAP_E/RPC8"/>
</dbReference>
<keyword evidence="4 6" id="KW-0548">Nucleotidyltransferase</keyword>
<evidence type="ECO:0000313" key="7">
    <source>
        <dbReference type="EMBL" id="HHR95892.1"/>
    </source>
</evidence>
<evidence type="ECO:0000259" key="5">
    <source>
        <dbReference type="PROSITE" id="PS50126"/>
    </source>
</evidence>
<dbReference type="SMART" id="SM00316">
    <property type="entry name" value="S1"/>
    <property type="match status" value="1"/>
</dbReference>
<dbReference type="EMBL" id="DRZI01000289">
    <property type="protein sequence ID" value="HHP82346.1"/>
    <property type="molecule type" value="Genomic_DNA"/>
</dbReference>
<dbReference type="InterPro" id="IPR036898">
    <property type="entry name" value="RNA_pol_Rpb7-like_N_sf"/>
</dbReference>
<comment type="subcellular location">
    <subcellularLocation>
        <location evidence="4">Cytoplasm</location>
    </subcellularLocation>
</comment>
<dbReference type="SUPFAM" id="SSF50249">
    <property type="entry name" value="Nucleic acid-binding proteins"/>
    <property type="match status" value="1"/>
</dbReference>
<dbReference type="InterPro" id="IPR003029">
    <property type="entry name" value="S1_domain"/>
</dbReference>